<feature type="signal peptide" evidence="3">
    <location>
        <begin position="1"/>
        <end position="22"/>
    </location>
</feature>
<evidence type="ECO:0000256" key="2">
    <source>
        <dbReference type="SAM" id="Phobius"/>
    </source>
</evidence>
<proteinExistence type="predicted"/>
<protein>
    <submittedName>
        <fullName evidence="4">Uncharacterized protein</fullName>
    </submittedName>
</protein>
<dbReference type="OMA" id="IWSACSY"/>
<feature type="region of interest" description="Disordered" evidence="1">
    <location>
        <begin position="529"/>
        <end position="596"/>
    </location>
</feature>
<keyword evidence="2" id="KW-1133">Transmembrane helix</keyword>
<evidence type="ECO:0000313" key="4">
    <source>
        <dbReference type="EMBL" id="SJK96953.1"/>
    </source>
</evidence>
<feature type="compositionally biased region" description="Polar residues" evidence="1">
    <location>
        <begin position="529"/>
        <end position="557"/>
    </location>
</feature>
<dbReference type="Proteomes" id="UP000219338">
    <property type="component" value="Unassembled WGS sequence"/>
</dbReference>
<feature type="compositionally biased region" description="Pro residues" evidence="1">
    <location>
        <begin position="449"/>
        <end position="466"/>
    </location>
</feature>
<dbReference type="OrthoDB" id="3062174at2759"/>
<organism evidence="4 5">
    <name type="scientific">Armillaria ostoyae</name>
    <name type="common">Armillaria root rot fungus</name>
    <dbReference type="NCBI Taxonomy" id="47428"/>
    <lineage>
        <taxon>Eukaryota</taxon>
        <taxon>Fungi</taxon>
        <taxon>Dikarya</taxon>
        <taxon>Basidiomycota</taxon>
        <taxon>Agaricomycotina</taxon>
        <taxon>Agaricomycetes</taxon>
        <taxon>Agaricomycetidae</taxon>
        <taxon>Agaricales</taxon>
        <taxon>Marasmiineae</taxon>
        <taxon>Physalacriaceae</taxon>
        <taxon>Armillaria</taxon>
    </lineage>
</organism>
<reference evidence="5" key="1">
    <citation type="journal article" date="2017" name="Nat. Ecol. Evol.">
        <title>Genome expansion and lineage-specific genetic innovations in the forest pathogenic fungi Armillaria.</title>
        <authorList>
            <person name="Sipos G."/>
            <person name="Prasanna A.N."/>
            <person name="Walter M.C."/>
            <person name="O'Connor E."/>
            <person name="Balint B."/>
            <person name="Krizsan K."/>
            <person name="Kiss B."/>
            <person name="Hess J."/>
            <person name="Varga T."/>
            <person name="Slot J."/>
            <person name="Riley R."/>
            <person name="Boka B."/>
            <person name="Rigling D."/>
            <person name="Barry K."/>
            <person name="Lee J."/>
            <person name="Mihaltcheva S."/>
            <person name="LaButti K."/>
            <person name="Lipzen A."/>
            <person name="Waldron R."/>
            <person name="Moloney N.M."/>
            <person name="Sperisen C."/>
            <person name="Kredics L."/>
            <person name="Vagvoelgyi C."/>
            <person name="Patrignani A."/>
            <person name="Fitzpatrick D."/>
            <person name="Nagy I."/>
            <person name="Doyle S."/>
            <person name="Anderson J.B."/>
            <person name="Grigoriev I.V."/>
            <person name="Gueldener U."/>
            <person name="Muensterkoetter M."/>
            <person name="Nagy L.G."/>
        </authorList>
    </citation>
    <scope>NUCLEOTIDE SEQUENCE [LARGE SCALE GENOMIC DNA]</scope>
    <source>
        <strain evidence="5">C18/9</strain>
    </source>
</reference>
<sequence length="667" mass="74186">MNPGSLLPLSFVAVLSSFIVVAQDDHYAALNNKQGQTPCELVEEMERCPQAKAVRWDTVFGEQGASRPQHLQHGEPSPNWCTCTNVFFNIWSACLMSQGNYSLTSDQWQNQCEQQKLRISTSKRSVEDQDHVPMWAYAEMPVNQTFNIRQATDSDDSEDQSSSWSRYQIITIVAISCSVLGVAAILLFLYRWRSLWARHHGVSLKGFSFKFPRIPHGPKKVRSDSRDNNWAIDDEVEALEDYQYVATPSTSRHGHIRLSSTPTPYDGPARRTWYIRSQDFFRKTRSKFLDISEYIPRPWRTKPVHVKALSRDMLFDIDGTAISTKTDSTLENYRTAGKQVYAAQAEPGPHRFSHYSVMDNESYISNNGEDQPGFEADSEQERLITPSEEFPEPPPSVLLISQGGRDFTLESGESRSQQHHAVSQEGEAPVASSSRPPEPPPGVKHQPILRPPPAPTYPAPLPPLSPPRSMQQRLRKLSSDNMLGLHTGPAPSRDGAAYPTPMASSSHLPIHPPSPLFIHRSSIEALQNASTSHFRLPSDPTTHSALASTENMPSNNYSDDDLPLISSPPYHASPLRDERILTPPPPNTPPPPLTPPHLMSTPMSIRPLPLPDSSLAPLARTHQRNLSSESVIPARTDPVMLFSGAVRAAGYMTSTDSLGRASPDSHK</sequence>
<keyword evidence="2" id="KW-0812">Transmembrane</keyword>
<keyword evidence="2" id="KW-0472">Membrane</keyword>
<dbReference type="EMBL" id="FUEG01000001">
    <property type="protein sequence ID" value="SJK96953.1"/>
    <property type="molecule type" value="Genomic_DNA"/>
</dbReference>
<dbReference type="AlphaFoldDB" id="A0A284QKH5"/>
<feature type="compositionally biased region" description="Pro residues" evidence="1">
    <location>
        <begin position="582"/>
        <end position="595"/>
    </location>
</feature>
<keyword evidence="5" id="KW-1185">Reference proteome</keyword>
<name>A0A284QKH5_ARMOS</name>
<accession>A0A284QKH5</accession>
<keyword evidence="3" id="KW-0732">Signal</keyword>
<feature type="transmembrane region" description="Helical" evidence="2">
    <location>
        <begin position="167"/>
        <end position="190"/>
    </location>
</feature>
<evidence type="ECO:0000313" key="5">
    <source>
        <dbReference type="Proteomes" id="UP000219338"/>
    </source>
</evidence>
<gene>
    <name evidence="4" type="ORF">ARMOST_00202</name>
</gene>
<feature type="region of interest" description="Disordered" evidence="1">
    <location>
        <begin position="362"/>
        <end position="512"/>
    </location>
</feature>
<feature type="chain" id="PRO_5013238828" evidence="3">
    <location>
        <begin position="23"/>
        <end position="667"/>
    </location>
</feature>
<evidence type="ECO:0000256" key="1">
    <source>
        <dbReference type="SAM" id="MobiDB-lite"/>
    </source>
</evidence>
<evidence type="ECO:0000256" key="3">
    <source>
        <dbReference type="SAM" id="SignalP"/>
    </source>
</evidence>